<protein>
    <submittedName>
        <fullName evidence="2">Uncharacterized protein</fullName>
    </submittedName>
</protein>
<evidence type="ECO:0000313" key="2">
    <source>
        <dbReference type="EMBL" id="MDM4019557.1"/>
    </source>
</evidence>
<dbReference type="Proteomes" id="UP001239462">
    <property type="component" value="Unassembled WGS sequence"/>
</dbReference>
<organism evidence="2 3">
    <name type="scientific">Roseiconus lacunae</name>
    <dbReference type="NCBI Taxonomy" id="2605694"/>
    <lineage>
        <taxon>Bacteria</taxon>
        <taxon>Pseudomonadati</taxon>
        <taxon>Planctomycetota</taxon>
        <taxon>Planctomycetia</taxon>
        <taxon>Pirellulales</taxon>
        <taxon>Pirellulaceae</taxon>
        <taxon>Roseiconus</taxon>
    </lineage>
</organism>
<gene>
    <name evidence="2" type="ORF">QTN89_29155</name>
</gene>
<proteinExistence type="predicted"/>
<comment type="caution">
    <text evidence="2">The sequence shown here is derived from an EMBL/GenBank/DDBJ whole genome shotgun (WGS) entry which is preliminary data.</text>
</comment>
<evidence type="ECO:0000313" key="3">
    <source>
        <dbReference type="Proteomes" id="UP001239462"/>
    </source>
</evidence>
<evidence type="ECO:0000256" key="1">
    <source>
        <dbReference type="SAM" id="SignalP"/>
    </source>
</evidence>
<keyword evidence="1" id="KW-0732">Signal</keyword>
<accession>A0ABT7PST0</accession>
<reference evidence="2 3" key="1">
    <citation type="submission" date="2023-06" db="EMBL/GenBank/DDBJ databases">
        <title>Roseiconus lacunae JC819 isolated from Gulf of Mannar region, Tamil Nadu.</title>
        <authorList>
            <person name="Pk S."/>
            <person name="Ch S."/>
            <person name="Ch V.R."/>
        </authorList>
    </citation>
    <scope>NUCLEOTIDE SEQUENCE [LARGE SCALE GENOMIC DNA]</scope>
    <source>
        <strain evidence="2 3">JC819</strain>
    </source>
</reference>
<feature type="signal peptide" evidence="1">
    <location>
        <begin position="1"/>
        <end position="21"/>
    </location>
</feature>
<dbReference type="RefSeq" id="WP_289167679.1">
    <property type="nucleotide sequence ID" value="NZ_JASZZN010000140.1"/>
</dbReference>
<feature type="chain" id="PRO_5046351749" evidence="1">
    <location>
        <begin position="22"/>
        <end position="128"/>
    </location>
</feature>
<name>A0ABT7PST0_9BACT</name>
<keyword evidence="3" id="KW-1185">Reference proteome</keyword>
<sequence length="128" mass="14229">MRGIVGATVVLFLAGSFSVSAEERHPPWQTLVAIERQPVVCKVYKLQDLPVWTSKNEFDASSIMHLIRAKISPSSWHPIFGKSTMAPYPKNASLIISTTAKNHERISALLRKVRIAHKVNILAGPEMI</sequence>
<dbReference type="EMBL" id="JASZZN010000140">
    <property type="protein sequence ID" value="MDM4019557.1"/>
    <property type="molecule type" value="Genomic_DNA"/>
</dbReference>